<evidence type="ECO:0000256" key="6">
    <source>
        <dbReference type="PROSITE-ProRule" id="PRU10141"/>
    </source>
</evidence>
<accession>A0ABC8RTW9</accession>
<dbReference type="PANTHER" id="PTHR47983:SF16">
    <property type="entry name" value="OS02G0565500 PROTEIN"/>
    <property type="match status" value="1"/>
</dbReference>
<organism evidence="9 10">
    <name type="scientific">Ilex paraguariensis</name>
    <name type="common">yerba mate</name>
    <dbReference type="NCBI Taxonomy" id="185542"/>
    <lineage>
        <taxon>Eukaryota</taxon>
        <taxon>Viridiplantae</taxon>
        <taxon>Streptophyta</taxon>
        <taxon>Embryophyta</taxon>
        <taxon>Tracheophyta</taxon>
        <taxon>Spermatophyta</taxon>
        <taxon>Magnoliopsida</taxon>
        <taxon>eudicotyledons</taxon>
        <taxon>Gunneridae</taxon>
        <taxon>Pentapetalae</taxon>
        <taxon>asterids</taxon>
        <taxon>campanulids</taxon>
        <taxon>Aquifoliales</taxon>
        <taxon>Aquifoliaceae</taxon>
        <taxon>Ilex</taxon>
    </lineage>
</organism>
<comment type="caution">
    <text evidence="9">The sequence shown here is derived from an EMBL/GenBank/DDBJ whole genome shotgun (WGS) entry which is preliminary data.</text>
</comment>
<dbReference type="Pfam" id="PF07714">
    <property type="entry name" value="PK_Tyr_Ser-Thr"/>
    <property type="match status" value="1"/>
</dbReference>
<dbReference type="FunFam" id="3.30.200.20:FF:000533">
    <property type="entry name" value="probable protein kinase At2g41970"/>
    <property type="match status" value="1"/>
</dbReference>
<evidence type="ECO:0000313" key="9">
    <source>
        <dbReference type="EMBL" id="CAK9148441.1"/>
    </source>
</evidence>
<dbReference type="EMBL" id="CAUOFW020001748">
    <property type="protein sequence ID" value="CAK9148441.1"/>
    <property type="molecule type" value="Genomic_DNA"/>
</dbReference>
<evidence type="ECO:0000259" key="8">
    <source>
        <dbReference type="PROSITE" id="PS50011"/>
    </source>
</evidence>
<feature type="non-terminal residue" evidence="9">
    <location>
        <position position="159"/>
    </location>
</feature>
<dbReference type="GO" id="GO:0005524">
    <property type="term" value="F:ATP binding"/>
    <property type="evidence" value="ECO:0007669"/>
    <property type="project" value="UniProtKB-UniRule"/>
</dbReference>
<evidence type="ECO:0000256" key="2">
    <source>
        <dbReference type="ARBA" id="ARBA00022679"/>
    </source>
</evidence>
<dbReference type="InterPro" id="IPR000719">
    <property type="entry name" value="Prot_kinase_dom"/>
</dbReference>
<dbReference type="PROSITE" id="PS50011">
    <property type="entry name" value="PROTEIN_KINASE_DOM"/>
    <property type="match status" value="1"/>
</dbReference>
<keyword evidence="4" id="KW-0418">Kinase</keyword>
<dbReference type="InterPro" id="IPR017441">
    <property type="entry name" value="Protein_kinase_ATP_BS"/>
</dbReference>
<evidence type="ECO:0000256" key="1">
    <source>
        <dbReference type="ARBA" id="ARBA00022553"/>
    </source>
</evidence>
<evidence type="ECO:0000256" key="3">
    <source>
        <dbReference type="ARBA" id="ARBA00022741"/>
    </source>
</evidence>
<keyword evidence="2" id="KW-0808">Transferase</keyword>
<dbReference type="SUPFAM" id="SSF56112">
    <property type="entry name" value="Protein kinase-like (PK-like)"/>
    <property type="match status" value="1"/>
</dbReference>
<dbReference type="AlphaFoldDB" id="A0ABC8RTW9"/>
<dbReference type="GO" id="GO:0016301">
    <property type="term" value="F:kinase activity"/>
    <property type="evidence" value="ECO:0007669"/>
    <property type="project" value="UniProtKB-KW"/>
</dbReference>
<evidence type="ECO:0000256" key="7">
    <source>
        <dbReference type="SAM" id="MobiDB-lite"/>
    </source>
</evidence>
<feature type="domain" description="Protein kinase" evidence="8">
    <location>
        <begin position="72"/>
        <end position="159"/>
    </location>
</feature>
<dbReference type="InterPro" id="IPR052101">
    <property type="entry name" value="Plant_StressResp_Kinase"/>
</dbReference>
<dbReference type="PANTHER" id="PTHR47983">
    <property type="entry name" value="PTO-INTERACTING PROTEIN 1-LIKE"/>
    <property type="match status" value="1"/>
</dbReference>
<name>A0ABC8RTW9_9AQUA</name>
<dbReference type="InterPro" id="IPR001245">
    <property type="entry name" value="Ser-Thr/Tyr_kinase_cat_dom"/>
</dbReference>
<proteinExistence type="predicted"/>
<keyword evidence="10" id="KW-1185">Reference proteome</keyword>
<gene>
    <name evidence="9" type="ORF">ILEXP_LOCUS16379</name>
</gene>
<keyword evidence="3 6" id="KW-0547">Nucleotide-binding</keyword>
<keyword evidence="1" id="KW-0597">Phosphoprotein</keyword>
<dbReference type="Proteomes" id="UP001642360">
    <property type="component" value="Unassembled WGS sequence"/>
</dbReference>
<reference evidence="9 10" key="1">
    <citation type="submission" date="2024-02" db="EMBL/GenBank/DDBJ databases">
        <authorList>
            <person name="Vignale AGUSTIN F."/>
            <person name="Sosa J E."/>
            <person name="Modenutti C."/>
        </authorList>
    </citation>
    <scope>NUCLEOTIDE SEQUENCE [LARGE SCALE GENOMIC DNA]</scope>
</reference>
<dbReference type="InterPro" id="IPR011009">
    <property type="entry name" value="Kinase-like_dom_sf"/>
</dbReference>
<keyword evidence="5 6" id="KW-0067">ATP-binding</keyword>
<protein>
    <recommendedName>
        <fullName evidence="8">Protein kinase domain-containing protein</fullName>
    </recommendedName>
</protein>
<feature type="region of interest" description="Disordered" evidence="7">
    <location>
        <begin position="1"/>
        <end position="50"/>
    </location>
</feature>
<dbReference type="Gene3D" id="3.30.200.20">
    <property type="entry name" value="Phosphorylase Kinase, domain 1"/>
    <property type="match status" value="1"/>
</dbReference>
<evidence type="ECO:0000313" key="10">
    <source>
        <dbReference type="Proteomes" id="UP001642360"/>
    </source>
</evidence>
<feature type="binding site" evidence="6">
    <location>
        <position position="101"/>
    </location>
    <ligand>
        <name>ATP</name>
        <dbReference type="ChEBI" id="CHEBI:30616"/>
    </ligand>
</feature>
<evidence type="ECO:0000256" key="5">
    <source>
        <dbReference type="ARBA" id="ARBA00022840"/>
    </source>
</evidence>
<dbReference type="PROSITE" id="PS00107">
    <property type="entry name" value="PROTEIN_KINASE_ATP"/>
    <property type="match status" value="1"/>
</dbReference>
<evidence type="ECO:0000256" key="4">
    <source>
        <dbReference type="ARBA" id="ARBA00022777"/>
    </source>
</evidence>
<sequence>MFCCGGAEEENDGGPLANQNTAPPRGQNPYGAGSQREPRTSGATKSGAPQKVLPIEIPAFSLDELNRLTGNFGSKALIGEGSYGRVFHAKLSDGQEAAIKKLDTSSSPEPDSDFEAQLSIVSRLKNDHFVGLLGYCLEANEPILVYQYASLGSLHDVLH</sequence>